<name>A0A9P4JW80_9PLEO</name>
<keyword evidence="4 9" id="KW-0805">Transcription regulation</keyword>
<comment type="subunit">
    <text evidence="9">Component of the Mediator complex.</text>
</comment>
<dbReference type="AlphaFoldDB" id="A0A9P4JW80"/>
<dbReference type="EMBL" id="ML986940">
    <property type="protein sequence ID" value="KAF2257556.1"/>
    <property type="molecule type" value="Genomic_DNA"/>
</dbReference>
<gene>
    <name evidence="12" type="ORF">CC78DRAFT_222512</name>
</gene>
<keyword evidence="7 9" id="KW-0539">Nucleus</keyword>
<proteinExistence type="inferred from homology"/>
<sequence>MPGLLIMNNSGADEATGPNEGGSLKRSHDGRLINGDLNSQSKSTAAPASPADGSTNTYGVNGTLTSAFVQFAHAAEQMAELPPEIMHLTSDFYHPFSKLLQRTCQESFNELNELLQAMAEIQVSQQSNGVLTNGVGGHVNGFVDNSEANRQKKLMILRFAQENRAKFIKLLVLAEWGKKSSGEIAKLVDIVTWAREQHQHMDQVDMQMQNLKDVLGNAKQPNPDIRTALEVLSTGKATWIPDLGFIPPEPMTAKNALALIRYLNTSLSIRLNVHENLPSHLRNWRINSGKVTFVVESEFELDLLSFTEDTSDQWHFIDLRLLFSPAPSIPTDARFLRLLKPRLDWILNQSQAGLCECYDFLHNFILTHKIATLKSQAYDLLQAGWAGSLKVEPVHRSLVIQYWTDRPGKKSWIEIGLSSNKPKNGKPSWRGPPVSSITVRWFRQGMEVKDIDLKFDWKNLSMEQMLKRVMALHVSFLLQIAREKISPKMTVKSSLSETEPWKCALEISLGTAENAIDVRVEPTTGRYSLRPLTPFSARAEHDLNSSKEPTPLGAIVTLLLSRNLHDLVYRHAQQLGWRPVNKYGLRLDVVKKAVQLDVLQYQLYRPHGWKKWTLAAIVDHSGESWWIVELGTTGANIEYAELMKSDTQHQKLINRDTLSGIVRLAVQQISFCVTIREFQARNIPFGFNSEVSLSAIARPAVRTQSALWGWVLRLSTTDLLVSRAKEHQWLGPGLCVTFHGFRSNYCNVWHVVSGTMVRSVARNMQKLMSGSQQDHFTFSENGTFAILLSTPFGEPIVDQLTARLREIDRLRSFASTLQRRKMLLKSSSLGRVEFQYSKQCTATVNFSDEKNITLNLNANNPHHRIHIFLTEIINGQSPKPPSLPLEDDNALDRFCSALLMTRPILYCLDELERENLNTTINPSIHVHDFGKYRIQYRNPLCSFDVRLKPKDNKVFWHIEDNERRPLNDRPTPERTPNLHRPESLKIALNTLYKSSGNCWYGLRASILAEVDGVPDALRALHKTVIGCAVEIPLGEQPSVHAINAPLVNSNGNSKPPSKVNTGRQGVNGKMKQEVIELD</sequence>
<evidence type="ECO:0000256" key="5">
    <source>
        <dbReference type="ARBA" id="ARBA00023159"/>
    </source>
</evidence>
<organism evidence="12 13">
    <name type="scientific">Lojkania enalia</name>
    <dbReference type="NCBI Taxonomy" id="147567"/>
    <lineage>
        <taxon>Eukaryota</taxon>
        <taxon>Fungi</taxon>
        <taxon>Dikarya</taxon>
        <taxon>Ascomycota</taxon>
        <taxon>Pezizomycotina</taxon>
        <taxon>Dothideomycetes</taxon>
        <taxon>Pleosporomycetidae</taxon>
        <taxon>Pleosporales</taxon>
        <taxon>Pleosporales incertae sedis</taxon>
        <taxon>Lojkania</taxon>
    </lineage>
</organism>
<evidence type="ECO:0000313" key="12">
    <source>
        <dbReference type="EMBL" id="KAF2257556.1"/>
    </source>
</evidence>
<evidence type="ECO:0000256" key="6">
    <source>
        <dbReference type="ARBA" id="ARBA00023163"/>
    </source>
</evidence>
<evidence type="ECO:0000256" key="7">
    <source>
        <dbReference type="ARBA" id="ARBA00023242"/>
    </source>
</evidence>
<evidence type="ECO:0000256" key="8">
    <source>
        <dbReference type="ARBA" id="ARBA00032007"/>
    </source>
</evidence>
<dbReference type="GO" id="GO:0016592">
    <property type="term" value="C:mediator complex"/>
    <property type="evidence" value="ECO:0007669"/>
    <property type="project" value="UniProtKB-UniRule"/>
</dbReference>
<evidence type="ECO:0000256" key="4">
    <source>
        <dbReference type="ARBA" id="ARBA00023015"/>
    </source>
</evidence>
<feature type="region of interest" description="Disordered" evidence="10">
    <location>
        <begin position="1"/>
        <end position="57"/>
    </location>
</feature>
<comment type="caution">
    <text evidence="12">The sequence shown here is derived from an EMBL/GenBank/DDBJ whole genome shotgun (WGS) entry which is preliminary data.</text>
</comment>
<comment type="function">
    <text evidence="9">Component of the Mediator complex, a coactivator involved in the regulated transcription of nearly all RNA polymerase II-dependent genes. Mediator functions as a bridge to convey information from gene-specific regulatory proteins to the basal RNA polymerase II transcription machinery. Mediator is recruited to promoters by direct interactions with regulatory proteins and serves as a scaffold for the assembly of a functional preinitiation complex with RNA polymerase II and the general transcription factors.</text>
</comment>
<evidence type="ECO:0000256" key="9">
    <source>
        <dbReference type="RuleBase" id="RU365082"/>
    </source>
</evidence>
<evidence type="ECO:0000256" key="2">
    <source>
        <dbReference type="ARBA" id="ARBA00007813"/>
    </source>
</evidence>
<dbReference type="OrthoDB" id="205099at2759"/>
<dbReference type="InterPro" id="IPR055122">
    <property type="entry name" value="Med14_N"/>
</dbReference>
<keyword evidence="13" id="KW-1185">Reference proteome</keyword>
<dbReference type="InterPro" id="IPR013947">
    <property type="entry name" value="Mediator_Med14"/>
</dbReference>
<feature type="compositionally biased region" description="Polar residues" evidence="10">
    <location>
        <begin position="36"/>
        <end position="57"/>
    </location>
</feature>
<keyword evidence="5 9" id="KW-0010">Activator</keyword>
<evidence type="ECO:0000256" key="1">
    <source>
        <dbReference type="ARBA" id="ARBA00004123"/>
    </source>
</evidence>
<dbReference type="Pfam" id="PF26204">
    <property type="entry name" value="Med14_fung"/>
    <property type="match status" value="1"/>
</dbReference>
<dbReference type="PANTHER" id="PTHR12809">
    <property type="entry name" value="MEDIATOR COMPLEX SUBUNIT"/>
    <property type="match status" value="1"/>
</dbReference>
<comment type="similarity">
    <text evidence="2 9">Belongs to the Mediator complex subunit 14 family.</text>
</comment>
<accession>A0A9P4JW80</accession>
<dbReference type="GO" id="GO:0006357">
    <property type="term" value="P:regulation of transcription by RNA polymerase II"/>
    <property type="evidence" value="ECO:0007669"/>
    <property type="project" value="InterPro"/>
</dbReference>
<comment type="subcellular location">
    <subcellularLocation>
        <location evidence="1 9">Nucleus</location>
    </subcellularLocation>
</comment>
<evidence type="ECO:0000259" key="11">
    <source>
        <dbReference type="Pfam" id="PF08638"/>
    </source>
</evidence>
<evidence type="ECO:0000256" key="3">
    <source>
        <dbReference type="ARBA" id="ARBA00019619"/>
    </source>
</evidence>
<dbReference type="GO" id="GO:0070847">
    <property type="term" value="C:core mediator complex"/>
    <property type="evidence" value="ECO:0007669"/>
    <property type="project" value="TreeGrafter"/>
</dbReference>
<evidence type="ECO:0000313" key="13">
    <source>
        <dbReference type="Proteomes" id="UP000800093"/>
    </source>
</evidence>
<dbReference type="PANTHER" id="PTHR12809:SF2">
    <property type="entry name" value="MEDIATOR OF RNA POLYMERASE II TRANSCRIPTION SUBUNIT 14"/>
    <property type="match status" value="1"/>
</dbReference>
<dbReference type="GO" id="GO:0003712">
    <property type="term" value="F:transcription coregulator activity"/>
    <property type="evidence" value="ECO:0007669"/>
    <property type="project" value="UniProtKB-UniRule"/>
</dbReference>
<protein>
    <recommendedName>
        <fullName evidence="3 9">Mediator of RNA polymerase II transcription subunit 14</fullName>
    </recommendedName>
    <alternativeName>
        <fullName evidence="8 9">Mediator complex subunit 14</fullName>
    </alternativeName>
</protein>
<keyword evidence="6 9" id="KW-0804">Transcription</keyword>
<feature type="domain" description="Mediator complex subunit MED14 N-terminal" evidence="11">
    <location>
        <begin position="94"/>
        <end position="304"/>
    </location>
</feature>
<dbReference type="Pfam" id="PF08638">
    <property type="entry name" value="Med14"/>
    <property type="match status" value="1"/>
</dbReference>
<dbReference type="Proteomes" id="UP000800093">
    <property type="component" value="Unassembled WGS sequence"/>
</dbReference>
<evidence type="ECO:0000256" key="10">
    <source>
        <dbReference type="SAM" id="MobiDB-lite"/>
    </source>
</evidence>
<reference evidence="13" key="1">
    <citation type="journal article" date="2020" name="Stud. Mycol.">
        <title>101 Dothideomycetes genomes: A test case for predicting lifestyles and emergence of pathogens.</title>
        <authorList>
            <person name="Haridas S."/>
            <person name="Albert R."/>
            <person name="Binder M."/>
            <person name="Bloem J."/>
            <person name="LaButti K."/>
            <person name="Salamov A."/>
            <person name="Andreopoulos B."/>
            <person name="Baker S."/>
            <person name="Barry K."/>
            <person name="Bills G."/>
            <person name="Bluhm B."/>
            <person name="Cannon C."/>
            <person name="Castanera R."/>
            <person name="Culley D."/>
            <person name="Daum C."/>
            <person name="Ezra D."/>
            <person name="Gonzalez J."/>
            <person name="Henrissat B."/>
            <person name="Kuo A."/>
            <person name="Liang C."/>
            <person name="Lipzen A."/>
            <person name="Lutzoni F."/>
            <person name="Magnuson J."/>
            <person name="Mondo S."/>
            <person name="Nolan M."/>
            <person name="Ohm R."/>
            <person name="Pangilinan J."/>
            <person name="Park H.-J."/>
            <person name="Ramirez L."/>
            <person name="Alfaro M."/>
            <person name="Sun H."/>
            <person name="Tritt A."/>
            <person name="Yoshinaga Y."/>
            <person name="Zwiers L.-H."/>
            <person name="Turgeon B."/>
            <person name="Goodwin S."/>
            <person name="Spatafora J."/>
            <person name="Crous P."/>
            <person name="Grigoriev I."/>
        </authorList>
    </citation>
    <scope>NUCLEOTIDE SEQUENCE [LARGE SCALE GENOMIC DNA]</scope>
    <source>
        <strain evidence="13">CBS 304.66</strain>
    </source>
</reference>